<sequence>MDRAVIVVGVDGSPESRAALNHALETAARQDAALRVVMAVQTPDYSPEFDCGPPPTPAETTETVERGLRSAVAEARTVVGPLAAAVPVDVEAVFGAPAKALVRAAADADELVVGHRGRGAVAGAVLGSVGRYCVAHAPCTVTVVRALAGAGGRS</sequence>
<dbReference type="CDD" id="cd23659">
    <property type="entry name" value="USP_At3g01520-like"/>
    <property type="match status" value="1"/>
</dbReference>
<gene>
    <name evidence="3" type="ORF">GCM10023175_31720</name>
</gene>
<dbReference type="Gene3D" id="3.40.50.620">
    <property type="entry name" value="HUPs"/>
    <property type="match status" value="1"/>
</dbReference>
<dbReference type="PANTHER" id="PTHR31964:SF113">
    <property type="entry name" value="USPA DOMAIN-CONTAINING PROTEIN"/>
    <property type="match status" value="1"/>
</dbReference>
<dbReference type="EMBL" id="BAABGT010000036">
    <property type="protein sequence ID" value="GAA4547429.1"/>
    <property type="molecule type" value="Genomic_DNA"/>
</dbReference>
<dbReference type="InterPro" id="IPR014729">
    <property type="entry name" value="Rossmann-like_a/b/a_fold"/>
</dbReference>
<dbReference type="InterPro" id="IPR006016">
    <property type="entry name" value="UspA"/>
</dbReference>
<dbReference type="Proteomes" id="UP001501598">
    <property type="component" value="Unassembled WGS sequence"/>
</dbReference>
<dbReference type="SUPFAM" id="SSF52402">
    <property type="entry name" value="Adenine nucleotide alpha hydrolases-like"/>
    <property type="match status" value="1"/>
</dbReference>
<dbReference type="PRINTS" id="PR01438">
    <property type="entry name" value="UNVRSLSTRESS"/>
</dbReference>
<evidence type="ECO:0000313" key="3">
    <source>
        <dbReference type="EMBL" id="GAA4547429.1"/>
    </source>
</evidence>
<dbReference type="PANTHER" id="PTHR31964">
    <property type="entry name" value="ADENINE NUCLEOTIDE ALPHA HYDROLASES-LIKE SUPERFAMILY PROTEIN"/>
    <property type="match status" value="1"/>
</dbReference>
<proteinExistence type="inferred from homology"/>
<evidence type="ECO:0000313" key="4">
    <source>
        <dbReference type="Proteomes" id="UP001501598"/>
    </source>
</evidence>
<evidence type="ECO:0000259" key="2">
    <source>
        <dbReference type="Pfam" id="PF00582"/>
    </source>
</evidence>
<accession>A0ABP8RTE3</accession>
<comment type="similarity">
    <text evidence="1">Belongs to the universal stress protein A family.</text>
</comment>
<comment type="caution">
    <text evidence="3">The sequence shown here is derived from an EMBL/GenBank/DDBJ whole genome shotgun (WGS) entry which is preliminary data.</text>
</comment>
<reference evidence="4" key="1">
    <citation type="journal article" date="2019" name="Int. J. Syst. Evol. Microbiol.">
        <title>The Global Catalogue of Microorganisms (GCM) 10K type strain sequencing project: providing services to taxonomists for standard genome sequencing and annotation.</title>
        <authorList>
            <consortium name="The Broad Institute Genomics Platform"/>
            <consortium name="The Broad Institute Genome Sequencing Center for Infectious Disease"/>
            <person name="Wu L."/>
            <person name="Ma J."/>
        </authorList>
    </citation>
    <scope>NUCLEOTIDE SEQUENCE [LARGE SCALE GENOMIC DNA]</scope>
    <source>
        <strain evidence="4">JCM 17906</strain>
    </source>
</reference>
<evidence type="ECO:0000256" key="1">
    <source>
        <dbReference type="ARBA" id="ARBA00008791"/>
    </source>
</evidence>
<protein>
    <submittedName>
        <fullName evidence="3">Universal stress protein</fullName>
    </submittedName>
</protein>
<feature type="domain" description="UspA" evidence="2">
    <location>
        <begin position="6"/>
        <end position="145"/>
    </location>
</feature>
<dbReference type="RefSeq" id="WP_345418267.1">
    <property type="nucleotide sequence ID" value="NZ_BAABGT010000036.1"/>
</dbReference>
<organism evidence="3 4">
    <name type="scientific">Pseudonocardia xishanensis</name>
    <dbReference type="NCBI Taxonomy" id="630995"/>
    <lineage>
        <taxon>Bacteria</taxon>
        <taxon>Bacillati</taxon>
        <taxon>Actinomycetota</taxon>
        <taxon>Actinomycetes</taxon>
        <taxon>Pseudonocardiales</taxon>
        <taxon>Pseudonocardiaceae</taxon>
        <taxon>Pseudonocardia</taxon>
    </lineage>
</organism>
<dbReference type="InterPro" id="IPR006015">
    <property type="entry name" value="Universal_stress_UspA"/>
</dbReference>
<name>A0ABP8RTE3_9PSEU</name>
<keyword evidence="4" id="KW-1185">Reference proteome</keyword>
<dbReference type="Pfam" id="PF00582">
    <property type="entry name" value="Usp"/>
    <property type="match status" value="1"/>
</dbReference>